<feature type="compositionally biased region" description="Polar residues" evidence="1">
    <location>
        <begin position="79"/>
        <end position="94"/>
    </location>
</feature>
<comment type="caution">
    <text evidence="2">The sequence shown here is derived from an EMBL/GenBank/DDBJ whole genome shotgun (WGS) entry which is preliminary data.</text>
</comment>
<feature type="region of interest" description="Disordered" evidence="1">
    <location>
        <begin position="368"/>
        <end position="390"/>
    </location>
</feature>
<keyword evidence="3" id="KW-1185">Reference proteome</keyword>
<dbReference type="OrthoDB" id="3068366at2759"/>
<feature type="region of interest" description="Disordered" evidence="1">
    <location>
        <begin position="117"/>
        <end position="230"/>
    </location>
</feature>
<dbReference type="EMBL" id="CACVBS010000031">
    <property type="protein sequence ID" value="CAA7261012.1"/>
    <property type="molecule type" value="Genomic_DNA"/>
</dbReference>
<gene>
    <name evidence="2" type="ORF">AAE3_LOCUS3211</name>
</gene>
<name>A0A8S0WML0_CYCAE</name>
<feature type="compositionally biased region" description="Polar residues" evidence="1">
    <location>
        <begin position="168"/>
        <end position="186"/>
    </location>
</feature>
<feature type="region of interest" description="Disordered" evidence="1">
    <location>
        <begin position="77"/>
        <end position="96"/>
    </location>
</feature>
<dbReference type="Proteomes" id="UP000467700">
    <property type="component" value="Unassembled WGS sequence"/>
</dbReference>
<accession>A0A8S0WML0</accession>
<feature type="compositionally biased region" description="Polar residues" evidence="1">
    <location>
        <begin position="125"/>
        <end position="136"/>
    </location>
</feature>
<organism evidence="2 3">
    <name type="scientific">Cyclocybe aegerita</name>
    <name type="common">Black poplar mushroom</name>
    <name type="synonym">Agrocybe aegerita</name>
    <dbReference type="NCBI Taxonomy" id="1973307"/>
    <lineage>
        <taxon>Eukaryota</taxon>
        <taxon>Fungi</taxon>
        <taxon>Dikarya</taxon>
        <taxon>Basidiomycota</taxon>
        <taxon>Agaricomycotina</taxon>
        <taxon>Agaricomycetes</taxon>
        <taxon>Agaricomycetidae</taxon>
        <taxon>Agaricales</taxon>
        <taxon>Agaricineae</taxon>
        <taxon>Bolbitiaceae</taxon>
        <taxon>Cyclocybe</taxon>
    </lineage>
</organism>
<reference evidence="2 3" key="1">
    <citation type="submission" date="2020-01" db="EMBL/GenBank/DDBJ databases">
        <authorList>
            <person name="Gupta K D."/>
        </authorList>
    </citation>
    <scope>NUCLEOTIDE SEQUENCE [LARGE SCALE GENOMIC DNA]</scope>
</reference>
<dbReference type="AlphaFoldDB" id="A0A8S0WML0"/>
<sequence length="442" mass="48854">MNKVAIEKDNTQCCEGFLLVFCLFIWKQVPLFPPPGRLFEGSRVLRWSSSTNPPFPPRYPLQIPSKFRMRYHTALPPRLNSQKTPQDPTVQRSPPTCELSLANASACTTSTDPEAMEVDLPLPQTPSTIQSSTEDGTVTGPASKRVQSSRKHSLLRSTVPRLEIFPTSDASAAQSNRGPPSPTEQSPPRKRTRTSALSSPSRPRPHRLVSLPTRPAPLPPSSTPLSPSFVASGRQLAPAKSEIAPVSSALPFSPILPTPNVVANLLPSAAQEQPHSTRFRRRKPPPSELKLLTSVYRSLVYGLEMRYPRWRRFAETRDADGTLARTYFDTQDALLAHHLKPYLLLNGASRNSMVVDVDLVARERVGSMGMDVDSETETSPRPGLPDSSTDSSILSYQRLVSALILRHHTYPRRLPGRIRKKGDASRKASALAKSYTFELESS</sequence>
<protein>
    <submittedName>
        <fullName evidence="2">Uncharacterized protein</fullName>
    </submittedName>
</protein>
<proteinExistence type="predicted"/>
<evidence type="ECO:0000313" key="3">
    <source>
        <dbReference type="Proteomes" id="UP000467700"/>
    </source>
</evidence>
<evidence type="ECO:0000256" key="1">
    <source>
        <dbReference type="SAM" id="MobiDB-lite"/>
    </source>
</evidence>
<evidence type="ECO:0000313" key="2">
    <source>
        <dbReference type="EMBL" id="CAA7261012.1"/>
    </source>
</evidence>